<name>A0ABZ0Z0I4_9CAUD</name>
<evidence type="ECO:0000313" key="1">
    <source>
        <dbReference type="EMBL" id="WQJ51635.1"/>
    </source>
</evidence>
<reference evidence="1 2" key="1">
    <citation type="submission" date="2023-11" db="EMBL/GenBank/DDBJ databases">
        <authorList>
            <person name="Cook R."/>
            <person name="Crisci M."/>
            <person name="Pye H."/>
            <person name="Adriaenssens E."/>
            <person name="Santini J."/>
        </authorList>
    </citation>
    <scope>NUCLEOTIDE SEQUENCE [LARGE SCALE GENOMIC DNA]</scope>
    <source>
        <strain evidence="1">Lak_Megaphage_RVC_AP3_GC26</strain>
    </source>
</reference>
<protein>
    <submittedName>
        <fullName evidence="1">Uncharacterized protein</fullName>
    </submittedName>
</protein>
<evidence type="ECO:0000313" key="2">
    <source>
        <dbReference type="Proteomes" id="UP001348805"/>
    </source>
</evidence>
<keyword evidence="2" id="KW-1185">Reference proteome</keyword>
<proteinExistence type="predicted"/>
<accession>A0ABZ0Z0I4</accession>
<dbReference type="Proteomes" id="UP001348805">
    <property type="component" value="Segment"/>
</dbReference>
<sequence>MDVRKILDNITKYIGDYIASHADRNELLTSYNTIEKIDSAIKNIDSTLKTIDDKDLSDRLKEYKHKKEEEKEKIMDELLYKVLPKPSVIDINDYSTDGSNYYTLNSKEKNTLNFKEVTKEKPKEKPITTRDYYETYSGGCGNTYGGFSRSGGC</sequence>
<dbReference type="EMBL" id="OR769219">
    <property type="protein sequence ID" value="WQJ51635.1"/>
    <property type="molecule type" value="Genomic_DNA"/>
</dbReference>
<organism evidence="1 2">
    <name type="scientific">phage Lak_Megaphage_RVC_AP3_GC26</name>
    <dbReference type="NCBI Taxonomy" id="3109225"/>
    <lineage>
        <taxon>Viruses</taxon>
        <taxon>Duplodnaviria</taxon>
        <taxon>Heunggongvirae</taxon>
        <taxon>Uroviricota</taxon>
        <taxon>Caudoviricetes</taxon>
        <taxon>Caudoviricetes code 15 clade</taxon>
    </lineage>
</organism>